<dbReference type="Pfam" id="PF01408">
    <property type="entry name" value="GFO_IDH_MocA"/>
    <property type="match status" value="1"/>
</dbReference>
<evidence type="ECO:0000313" key="3">
    <source>
        <dbReference type="EMBL" id="KMM35229.1"/>
    </source>
</evidence>
<dbReference type="PANTHER" id="PTHR43818:SF3">
    <property type="entry name" value="OXIDOREDUCTASE-RELATED"/>
    <property type="match status" value="1"/>
</dbReference>
<evidence type="ECO:0000259" key="1">
    <source>
        <dbReference type="Pfam" id="PF01408"/>
    </source>
</evidence>
<dbReference type="GeneID" id="69983169"/>
<gene>
    <name evidence="3" type="ORF">ACM15_02685</name>
</gene>
<dbReference type="InterPro" id="IPR050463">
    <property type="entry name" value="Gfo/Idh/MocA_oxidrdct_glycsds"/>
</dbReference>
<dbReference type="RefSeq" id="WP_009860298.1">
    <property type="nucleotide sequence ID" value="NZ_AP031410.1"/>
</dbReference>
<proteinExistence type="predicted"/>
<dbReference type="PANTHER" id="PTHR43818">
    <property type="entry name" value="BCDNA.GH03377"/>
    <property type="match status" value="1"/>
</dbReference>
<evidence type="ECO:0000313" key="4">
    <source>
        <dbReference type="Proteomes" id="UP000036166"/>
    </source>
</evidence>
<dbReference type="PROSITE" id="PS51318">
    <property type="entry name" value="TAT"/>
    <property type="match status" value="1"/>
</dbReference>
<feature type="domain" description="Gfo/Idh/MocA-like oxidoreductase bacterial type C-terminal" evidence="2">
    <location>
        <begin position="219"/>
        <end position="277"/>
    </location>
</feature>
<dbReference type="Proteomes" id="UP000036166">
    <property type="component" value="Unassembled WGS sequence"/>
</dbReference>
<dbReference type="SUPFAM" id="SSF51735">
    <property type="entry name" value="NAD(P)-binding Rossmann-fold domains"/>
    <property type="match status" value="1"/>
</dbReference>
<sequence>MKSEDISRRSFLKRALALSAATAIPSFWIPSKAGAMPGVPFVSANEKVNIAFIGIGNRGGEIAKELYKTGLCNVVALCDVDMGAKHTQELISMFPKVPRYQDFRKMFDQMADKIDAVTVGVPDHAHFPITIEAMAHGKHVYVEKPMARTFQEIELMMRGEKKYGVVTQMGNQGHSEANYFQFKAWKEAGLIKDVTAITAHMNSPRRWHGWNPNIKHMPMGEPIPETMDWDTWLGVVQHHDYNHDYHMGQWRCWYDFGMGALGDWGAHILDTAHEFLDMGLPTEINPLYLKDHNKFFFPMSSTILFKFPERGDMPGIDVTWYDGLDNIPPVPENFGSSDVDPNIPTVAGGKLQLMKLNPGKEIYTKTLTFKGGSHGSTLSVIPDKIAKEMNPTLPEYQKSPSNHYANFLLACQGKEKPRSPFSIAGPLSQVFCLGVLAQRLNRKLVLDRTTKEIVNDSFANQMLSGQPPRKGWEEYYNV</sequence>
<dbReference type="PATRIC" id="fig|328812.4.peg.4435"/>
<dbReference type="SUPFAM" id="SSF55347">
    <property type="entry name" value="Glyceraldehyde-3-phosphate dehydrogenase-like, C-terminal domain"/>
    <property type="match status" value="1"/>
</dbReference>
<reference evidence="3 4" key="1">
    <citation type="submission" date="2015-06" db="EMBL/GenBank/DDBJ databases">
        <title>Draft Genome Sequence of Parabacteroides goldsteinii with Putative Novel Metallo-Beta-Lactamases Isolated from a Blood Culture from a Human Patient.</title>
        <authorList>
            <person name="Krogh T.J."/>
            <person name="Agergaard C.N."/>
            <person name="Moller-Jensen J."/>
            <person name="Justesen U.S."/>
        </authorList>
    </citation>
    <scope>NUCLEOTIDE SEQUENCE [LARGE SCALE GENOMIC DNA]</scope>
    <source>
        <strain evidence="3 4">910340</strain>
    </source>
</reference>
<accession>A0A0J6CSX0</accession>
<protein>
    <submittedName>
        <fullName evidence="3">Oxidoreductase</fullName>
    </submittedName>
</protein>
<dbReference type="InterPro" id="IPR000683">
    <property type="entry name" value="Gfo/Idh/MocA-like_OxRdtase_N"/>
</dbReference>
<dbReference type="Pfam" id="PF19051">
    <property type="entry name" value="GFO_IDH_MocA_C2"/>
    <property type="match status" value="1"/>
</dbReference>
<dbReference type="EMBL" id="LFJV01000006">
    <property type="protein sequence ID" value="KMM35229.1"/>
    <property type="molecule type" value="Genomic_DNA"/>
</dbReference>
<dbReference type="InterPro" id="IPR006311">
    <property type="entry name" value="TAT_signal"/>
</dbReference>
<comment type="caution">
    <text evidence="3">The sequence shown here is derived from an EMBL/GenBank/DDBJ whole genome shotgun (WGS) entry which is preliminary data.</text>
</comment>
<dbReference type="InterPro" id="IPR043906">
    <property type="entry name" value="Gfo/Idh/MocA_OxRdtase_bact_C"/>
</dbReference>
<dbReference type="InterPro" id="IPR036291">
    <property type="entry name" value="NAD(P)-bd_dom_sf"/>
</dbReference>
<organism evidence="3 4">
    <name type="scientific">Parabacteroides goldsteinii</name>
    <dbReference type="NCBI Taxonomy" id="328812"/>
    <lineage>
        <taxon>Bacteria</taxon>
        <taxon>Pseudomonadati</taxon>
        <taxon>Bacteroidota</taxon>
        <taxon>Bacteroidia</taxon>
        <taxon>Bacteroidales</taxon>
        <taxon>Tannerellaceae</taxon>
        <taxon>Parabacteroides</taxon>
    </lineage>
</organism>
<feature type="domain" description="Gfo/Idh/MocA-like oxidoreductase N-terminal" evidence="1">
    <location>
        <begin position="48"/>
        <end position="170"/>
    </location>
</feature>
<name>A0A0J6CSX0_9BACT</name>
<dbReference type="AlphaFoldDB" id="A0A0J6CSX0"/>
<evidence type="ECO:0000259" key="2">
    <source>
        <dbReference type="Pfam" id="PF19051"/>
    </source>
</evidence>
<dbReference type="GO" id="GO:0000166">
    <property type="term" value="F:nucleotide binding"/>
    <property type="evidence" value="ECO:0007669"/>
    <property type="project" value="InterPro"/>
</dbReference>
<dbReference type="Gene3D" id="3.40.50.720">
    <property type="entry name" value="NAD(P)-binding Rossmann-like Domain"/>
    <property type="match status" value="1"/>
</dbReference>